<dbReference type="EMBL" id="JACEEZ010015238">
    <property type="protein sequence ID" value="KAG0718978.1"/>
    <property type="molecule type" value="Genomic_DNA"/>
</dbReference>
<gene>
    <name evidence="2" type="ORF">GWK47_051436</name>
</gene>
<feature type="region of interest" description="Disordered" evidence="1">
    <location>
        <begin position="163"/>
        <end position="197"/>
    </location>
</feature>
<organism evidence="2 3">
    <name type="scientific">Chionoecetes opilio</name>
    <name type="common">Atlantic snow crab</name>
    <name type="synonym">Cancer opilio</name>
    <dbReference type="NCBI Taxonomy" id="41210"/>
    <lineage>
        <taxon>Eukaryota</taxon>
        <taxon>Metazoa</taxon>
        <taxon>Ecdysozoa</taxon>
        <taxon>Arthropoda</taxon>
        <taxon>Crustacea</taxon>
        <taxon>Multicrustacea</taxon>
        <taxon>Malacostraca</taxon>
        <taxon>Eumalacostraca</taxon>
        <taxon>Eucarida</taxon>
        <taxon>Decapoda</taxon>
        <taxon>Pleocyemata</taxon>
        <taxon>Brachyura</taxon>
        <taxon>Eubrachyura</taxon>
        <taxon>Majoidea</taxon>
        <taxon>Majidae</taxon>
        <taxon>Chionoecetes</taxon>
    </lineage>
</organism>
<protein>
    <submittedName>
        <fullName evidence="2">Uncharacterized protein</fullName>
    </submittedName>
</protein>
<proteinExistence type="predicted"/>
<keyword evidence="3" id="KW-1185">Reference proteome</keyword>
<evidence type="ECO:0000313" key="2">
    <source>
        <dbReference type="EMBL" id="KAG0718978.1"/>
    </source>
</evidence>
<name>A0A8J4Y220_CHIOP</name>
<evidence type="ECO:0000313" key="3">
    <source>
        <dbReference type="Proteomes" id="UP000770661"/>
    </source>
</evidence>
<reference evidence="2" key="1">
    <citation type="submission" date="2020-07" db="EMBL/GenBank/DDBJ databases">
        <title>The High-quality genome of the commercially important snow crab, Chionoecetes opilio.</title>
        <authorList>
            <person name="Jeong J.-H."/>
            <person name="Ryu S."/>
        </authorList>
    </citation>
    <scope>NUCLEOTIDE SEQUENCE</scope>
    <source>
        <strain evidence="2">MADBK_172401_WGS</strain>
        <tissue evidence="2">Digestive gland</tissue>
    </source>
</reference>
<accession>A0A8J4Y220</accession>
<sequence>MVRPSHITKSPTPFLAVAPVMEPFSGSCSRTGVGRQCRKPSQLEALFTPPPKDLLCGWRPRDGASMMLSRTTRPHDYQSPGYCFPCPAAVVASVSRRSRQLCCPGRVETCALCSLTSHSGREEQVPSNGEALVPFAICRVLKKAASYLLGCKDLDARHRSTKPLQGFSEQGTQGHTNPRSSSPKRRKTSMSLFRINT</sequence>
<feature type="compositionally biased region" description="Polar residues" evidence="1">
    <location>
        <begin position="167"/>
        <end position="177"/>
    </location>
</feature>
<evidence type="ECO:0000256" key="1">
    <source>
        <dbReference type="SAM" id="MobiDB-lite"/>
    </source>
</evidence>
<dbReference type="AlphaFoldDB" id="A0A8J4Y220"/>
<comment type="caution">
    <text evidence="2">The sequence shown here is derived from an EMBL/GenBank/DDBJ whole genome shotgun (WGS) entry which is preliminary data.</text>
</comment>
<dbReference type="Proteomes" id="UP000770661">
    <property type="component" value="Unassembled WGS sequence"/>
</dbReference>